<keyword evidence="5 7" id="KW-0275">Fatty acid biosynthesis</keyword>
<dbReference type="InterPro" id="IPR001882">
    <property type="entry name" value="Biotin_BS"/>
</dbReference>
<dbReference type="GO" id="GO:0003989">
    <property type="term" value="F:acetyl-CoA carboxylase activity"/>
    <property type="evidence" value="ECO:0007669"/>
    <property type="project" value="InterPro"/>
</dbReference>
<feature type="region of interest" description="Disordered" evidence="8">
    <location>
        <begin position="65"/>
        <end position="95"/>
    </location>
</feature>
<dbReference type="InterPro" id="IPR001249">
    <property type="entry name" value="AcCoA_biotinCC"/>
</dbReference>
<dbReference type="EMBL" id="MVFC01000006">
    <property type="protein sequence ID" value="OON80909.1"/>
    <property type="molecule type" value="Genomic_DNA"/>
</dbReference>
<evidence type="ECO:0000256" key="3">
    <source>
        <dbReference type="ARBA" id="ARBA00022832"/>
    </source>
</evidence>
<evidence type="ECO:0000256" key="4">
    <source>
        <dbReference type="ARBA" id="ARBA00023098"/>
    </source>
</evidence>
<organism evidence="10 11">
    <name type="scientific">Streptomyces tsukubensis</name>
    <dbReference type="NCBI Taxonomy" id="83656"/>
    <lineage>
        <taxon>Bacteria</taxon>
        <taxon>Bacillati</taxon>
        <taxon>Actinomycetota</taxon>
        <taxon>Actinomycetes</taxon>
        <taxon>Kitasatosporales</taxon>
        <taxon>Streptomycetaceae</taxon>
        <taxon>Streptomyces</taxon>
    </lineage>
</organism>
<dbReference type="SUPFAM" id="SSF51230">
    <property type="entry name" value="Single hybrid motif"/>
    <property type="match status" value="1"/>
</dbReference>
<evidence type="ECO:0000313" key="11">
    <source>
        <dbReference type="Proteomes" id="UP000190539"/>
    </source>
</evidence>
<evidence type="ECO:0000256" key="5">
    <source>
        <dbReference type="ARBA" id="ARBA00023160"/>
    </source>
</evidence>
<dbReference type="OrthoDB" id="9811735at2"/>
<dbReference type="GO" id="GO:0009317">
    <property type="term" value="C:acetyl-CoA carboxylase complex"/>
    <property type="evidence" value="ECO:0007669"/>
    <property type="project" value="InterPro"/>
</dbReference>
<dbReference type="AlphaFoldDB" id="A0A1V4ACD8"/>
<keyword evidence="3 7" id="KW-0276">Fatty acid metabolism</keyword>
<evidence type="ECO:0000256" key="2">
    <source>
        <dbReference type="ARBA" id="ARBA00022516"/>
    </source>
</evidence>
<evidence type="ECO:0000256" key="1">
    <source>
        <dbReference type="ARBA" id="ARBA00005194"/>
    </source>
</evidence>
<name>A0A1V4ACD8_9ACTN</name>
<protein>
    <recommendedName>
        <fullName evidence="7">Biotin carboxyl carrier protein of acetyl-CoA carboxylase</fullName>
    </recommendedName>
</protein>
<dbReference type="CDD" id="cd06850">
    <property type="entry name" value="biotinyl_domain"/>
    <property type="match status" value="1"/>
</dbReference>
<dbReference type="GO" id="GO:0006633">
    <property type="term" value="P:fatty acid biosynthetic process"/>
    <property type="evidence" value="ECO:0007669"/>
    <property type="project" value="UniProtKB-UniPathway"/>
</dbReference>
<dbReference type="PROSITE" id="PS50968">
    <property type="entry name" value="BIOTINYL_LIPOYL"/>
    <property type="match status" value="1"/>
</dbReference>
<dbReference type="PRINTS" id="PR01071">
    <property type="entry name" value="ACOABIOTINCC"/>
</dbReference>
<dbReference type="UniPathway" id="UPA00094"/>
<evidence type="ECO:0000313" key="10">
    <source>
        <dbReference type="EMBL" id="OON80909.1"/>
    </source>
</evidence>
<gene>
    <name evidence="10" type="ORF">B1H18_11110</name>
</gene>
<evidence type="ECO:0000256" key="8">
    <source>
        <dbReference type="SAM" id="MobiDB-lite"/>
    </source>
</evidence>
<feature type="domain" description="Lipoyl-binding" evidence="9">
    <location>
        <begin position="95"/>
        <end position="171"/>
    </location>
</feature>
<comment type="caution">
    <text evidence="10">The sequence shown here is derived from an EMBL/GenBank/DDBJ whole genome shotgun (WGS) entry which is preliminary data.</text>
</comment>
<keyword evidence="4 7" id="KW-0443">Lipid metabolism</keyword>
<keyword evidence="6 7" id="KW-0092">Biotin</keyword>
<comment type="pathway">
    <text evidence="1 7">Lipid metabolism; fatty acid biosynthesis.</text>
</comment>
<reference evidence="10 11" key="1">
    <citation type="submission" date="2017-02" db="EMBL/GenBank/DDBJ databases">
        <title>Draft Genome Sequence of Streptomyces tsukubaensis F601, a Producer of the immunosuppressant tacrolimus FK506.</title>
        <authorList>
            <person name="Zong G."/>
            <person name="Zhong C."/>
            <person name="Fu J."/>
            <person name="Qin R."/>
            <person name="Cao G."/>
        </authorList>
    </citation>
    <scope>NUCLEOTIDE SEQUENCE [LARGE SCALE GENOMIC DNA]</scope>
    <source>
        <strain evidence="10 11">F601</strain>
    </source>
</reference>
<dbReference type="Proteomes" id="UP000190539">
    <property type="component" value="Unassembled WGS sequence"/>
</dbReference>
<dbReference type="Pfam" id="PF00364">
    <property type="entry name" value="Biotin_lipoyl"/>
    <property type="match status" value="1"/>
</dbReference>
<comment type="function">
    <text evidence="7">This protein is a component of the acetyl coenzyme A carboxylase complex; first, biotin carboxylase catalyzes the carboxylation of the carrier protein and then the transcarboxylase transfers the carboxyl group to form malonyl-CoA.</text>
</comment>
<evidence type="ECO:0000256" key="7">
    <source>
        <dbReference type="RuleBase" id="RU364072"/>
    </source>
</evidence>
<keyword evidence="11" id="KW-1185">Reference proteome</keyword>
<proteinExistence type="predicted"/>
<feature type="compositionally biased region" description="Low complexity" evidence="8">
    <location>
        <begin position="65"/>
        <end position="88"/>
    </location>
</feature>
<dbReference type="RefSeq" id="WP_107502770.1">
    <property type="nucleotide sequence ID" value="NZ_CP045178.1"/>
</dbReference>
<dbReference type="InterPro" id="IPR000089">
    <property type="entry name" value="Biotin_lipoyl"/>
</dbReference>
<evidence type="ECO:0000259" key="9">
    <source>
        <dbReference type="PROSITE" id="PS50968"/>
    </source>
</evidence>
<keyword evidence="2 7" id="KW-0444">Lipid biosynthesis</keyword>
<dbReference type="PROSITE" id="PS00188">
    <property type="entry name" value="BIOTIN"/>
    <property type="match status" value="1"/>
</dbReference>
<dbReference type="STRING" id="83656.B1H18_11110"/>
<sequence length="176" mass="18016">MSAGDETKAGDGPGEREEHLADLLAVVHRTAARLLAEAGTPPAGLTVRAGEVTVEMTWPDPVRAAAPGPDPSAAVGPAPGPVHAAPDGTGAEEGGEYIRAPTVGVFYRAPEPGAKSFVDEGDVVEPGRQLGIVEAMKLLIPVEAVTDGRIVEVLKADAAPVEYDEPLFAVRPSEAA</sequence>
<dbReference type="Gene3D" id="2.40.50.100">
    <property type="match status" value="1"/>
</dbReference>
<evidence type="ECO:0000256" key="6">
    <source>
        <dbReference type="ARBA" id="ARBA00023267"/>
    </source>
</evidence>
<accession>A0A1V4ACD8</accession>
<dbReference type="InterPro" id="IPR011053">
    <property type="entry name" value="Single_hybrid_motif"/>
</dbReference>